<gene>
    <name evidence="1" type="ORF">GCM10023175_50430</name>
</gene>
<organism evidence="1 2">
    <name type="scientific">Pseudonocardia xishanensis</name>
    <dbReference type="NCBI Taxonomy" id="630995"/>
    <lineage>
        <taxon>Bacteria</taxon>
        <taxon>Bacillati</taxon>
        <taxon>Actinomycetota</taxon>
        <taxon>Actinomycetes</taxon>
        <taxon>Pseudonocardiales</taxon>
        <taxon>Pseudonocardiaceae</taxon>
        <taxon>Pseudonocardia</taxon>
    </lineage>
</organism>
<reference evidence="2" key="1">
    <citation type="journal article" date="2019" name="Int. J. Syst. Evol. Microbiol.">
        <title>The Global Catalogue of Microorganisms (GCM) 10K type strain sequencing project: providing services to taxonomists for standard genome sequencing and annotation.</title>
        <authorList>
            <consortium name="The Broad Institute Genomics Platform"/>
            <consortium name="The Broad Institute Genome Sequencing Center for Infectious Disease"/>
            <person name="Wu L."/>
            <person name="Ma J."/>
        </authorList>
    </citation>
    <scope>NUCLEOTIDE SEQUENCE [LARGE SCALE GENOMIC DNA]</scope>
    <source>
        <strain evidence="2">JCM 17906</strain>
    </source>
</reference>
<dbReference type="RefSeq" id="WP_345423493.1">
    <property type="nucleotide sequence ID" value="NZ_BAABGT010000076.1"/>
</dbReference>
<accession>A0ABP8RXV1</accession>
<dbReference type="Proteomes" id="UP001501598">
    <property type="component" value="Unassembled WGS sequence"/>
</dbReference>
<sequence length="61" mass="6814">MELTFALARLALVIAERSHSRPWARAAYMAAAQLVQGVSLAVPMTHQGGRENEREREVRLP</sequence>
<proteinExistence type="predicted"/>
<comment type="caution">
    <text evidence="1">The sequence shown here is derived from an EMBL/GenBank/DDBJ whole genome shotgun (WGS) entry which is preliminary data.</text>
</comment>
<keyword evidence="2" id="KW-1185">Reference proteome</keyword>
<name>A0ABP8RXV1_9PSEU</name>
<evidence type="ECO:0008006" key="3">
    <source>
        <dbReference type="Google" id="ProtNLM"/>
    </source>
</evidence>
<protein>
    <recommendedName>
        <fullName evidence="3">Acyl-CoA dehydrogenase-like protein</fullName>
    </recommendedName>
</protein>
<dbReference type="EMBL" id="BAABGT010000076">
    <property type="protein sequence ID" value="GAA4553760.1"/>
    <property type="molecule type" value="Genomic_DNA"/>
</dbReference>
<evidence type="ECO:0000313" key="1">
    <source>
        <dbReference type="EMBL" id="GAA4553760.1"/>
    </source>
</evidence>
<evidence type="ECO:0000313" key="2">
    <source>
        <dbReference type="Proteomes" id="UP001501598"/>
    </source>
</evidence>